<evidence type="ECO:0000313" key="3">
    <source>
        <dbReference type="Proteomes" id="UP000092460"/>
    </source>
</evidence>
<evidence type="ECO:0000256" key="1">
    <source>
        <dbReference type="SAM" id="SignalP"/>
    </source>
</evidence>
<protein>
    <submittedName>
        <fullName evidence="2">Uncharacterized protein</fullName>
    </submittedName>
</protein>
<proteinExistence type="predicted"/>
<keyword evidence="1" id="KW-0732">Signal</keyword>
<evidence type="ECO:0000313" key="2">
    <source>
        <dbReference type="EnsemblMetazoa" id="GPPI019559-PA"/>
    </source>
</evidence>
<dbReference type="Proteomes" id="UP000092460">
    <property type="component" value="Unassembled WGS sequence"/>
</dbReference>
<dbReference type="VEuPathDB" id="VectorBase:GPPI019559"/>
<dbReference type="AlphaFoldDB" id="A0A1B0B5I4"/>
<sequence length="94" mass="10630">MNSYIIIAVILTISIVVNATENGNVKTEENLSNGQQPLSGNVAVDEVVVQSSLYIKPKPRLQFRRTRRSNVLEKSINYISLLEHKRTKRGINNH</sequence>
<feature type="signal peptide" evidence="1">
    <location>
        <begin position="1"/>
        <end position="19"/>
    </location>
</feature>
<organism evidence="2 3">
    <name type="scientific">Glossina palpalis gambiensis</name>
    <dbReference type="NCBI Taxonomy" id="67801"/>
    <lineage>
        <taxon>Eukaryota</taxon>
        <taxon>Metazoa</taxon>
        <taxon>Ecdysozoa</taxon>
        <taxon>Arthropoda</taxon>
        <taxon>Hexapoda</taxon>
        <taxon>Insecta</taxon>
        <taxon>Pterygota</taxon>
        <taxon>Neoptera</taxon>
        <taxon>Endopterygota</taxon>
        <taxon>Diptera</taxon>
        <taxon>Brachycera</taxon>
        <taxon>Muscomorpha</taxon>
        <taxon>Hippoboscoidea</taxon>
        <taxon>Glossinidae</taxon>
        <taxon>Glossina</taxon>
    </lineage>
</organism>
<reference evidence="3" key="1">
    <citation type="submission" date="2015-01" db="EMBL/GenBank/DDBJ databases">
        <authorList>
            <person name="Aksoy S."/>
            <person name="Warren W."/>
            <person name="Wilson R.K."/>
        </authorList>
    </citation>
    <scope>NUCLEOTIDE SEQUENCE [LARGE SCALE GENOMIC DNA]</scope>
    <source>
        <strain evidence="3">IAEA</strain>
    </source>
</reference>
<dbReference type="EnsemblMetazoa" id="GPPI019559-RA">
    <property type="protein sequence ID" value="GPPI019559-PA"/>
    <property type="gene ID" value="GPPI019559"/>
</dbReference>
<accession>A0A1B0B5I4</accession>
<feature type="chain" id="PRO_5008404509" evidence="1">
    <location>
        <begin position="20"/>
        <end position="94"/>
    </location>
</feature>
<dbReference type="EMBL" id="JXJN01008732">
    <property type="status" value="NOT_ANNOTATED_CDS"/>
    <property type="molecule type" value="Genomic_DNA"/>
</dbReference>
<keyword evidence="3" id="KW-1185">Reference proteome</keyword>
<name>A0A1B0B5I4_9MUSC</name>
<reference evidence="2" key="2">
    <citation type="submission" date="2020-05" db="UniProtKB">
        <authorList>
            <consortium name="EnsemblMetazoa"/>
        </authorList>
    </citation>
    <scope>IDENTIFICATION</scope>
    <source>
        <strain evidence="2">IAEA</strain>
    </source>
</reference>